<dbReference type="EC" id="3.1.1.-" evidence="3"/>
<dbReference type="OrthoDB" id="408631at2759"/>
<feature type="chain" id="PRO_5018823841" description="Carboxylic ester hydrolase" evidence="3">
    <location>
        <begin position="18"/>
        <end position="547"/>
    </location>
</feature>
<feature type="domain" description="Carboxylesterase type B" evidence="4">
    <location>
        <begin position="45"/>
        <end position="515"/>
    </location>
</feature>
<dbReference type="InParanoid" id="A0A423VKP8"/>
<dbReference type="Pfam" id="PF00135">
    <property type="entry name" value="COesterase"/>
    <property type="match status" value="1"/>
</dbReference>
<keyword evidence="3" id="KW-0732">Signal</keyword>
<dbReference type="STRING" id="1230097.A0A423VKP8"/>
<dbReference type="InterPro" id="IPR002018">
    <property type="entry name" value="CarbesteraseB"/>
</dbReference>
<gene>
    <name evidence="5" type="ORF">VPNG_09717</name>
</gene>
<dbReference type="InterPro" id="IPR029058">
    <property type="entry name" value="AB_hydrolase_fold"/>
</dbReference>
<reference evidence="5 6" key="1">
    <citation type="submission" date="2015-09" db="EMBL/GenBank/DDBJ databases">
        <title>Host preference determinants of Valsa canker pathogens revealed by comparative genomics.</title>
        <authorList>
            <person name="Yin Z."/>
            <person name="Huang L."/>
        </authorList>
    </citation>
    <scope>NUCLEOTIDE SEQUENCE [LARGE SCALE GENOMIC DNA]</scope>
    <source>
        <strain evidence="5 6">SXYLt</strain>
    </source>
</reference>
<evidence type="ECO:0000313" key="5">
    <source>
        <dbReference type="EMBL" id="ROV91574.1"/>
    </source>
</evidence>
<evidence type="ECO:0000256" key="2">
    <source>
        <dbReference type="ARBA" id="ARBA00022801"/>
    </source>
</evidence>
<accession>A0A423VKP8</accession>
<dbReference type="SUPFAM" id="SSF53474">
    <property type="entry name" value="alpha/beta-Hydrolases"/>
    <property type="match status" value="1"/>
</dbReference>
<dbReference type="InterPro" id="IPR019826">
    <property type="entry name" value="Carboxylesterase_B_AS"/>
</dbReference>
<organism evidence="5 6">
    <name type="scientific">Cytospora leucostoma</name>
    <dbReference type="NCBI Taxonomy" id="1230097"/>
    <lineage>
        <taxon>Eukaryota</taxon>
        <taxon>Fungi</taxon>
        <taxon>Dikarya</taxon>
        <taxon>Ascomycota</taxon>
        <taxon>Pezizomycotina</taxon>
        <taxon>Sordariomycetes</taxon>
        <taxon>Sordariomycetidae</taxon>
        <taxon>Diaporthales</taxon>
        <taxon>Cytosporaceae</taxon>
        <taxon>Cytospora</taxon>
    </lineage>
</organism>
<dbReference type="PANTHER" id="PTHR11559">
    <property type="entry name" value="CARBOXYLESTERASE"/>
    <property type="match status" value="1"/>
</dbReference>
<name>A0A423VKP8_9PEZI</name>
<dbReference type="Proteomes" id="UP000285146">
    <property type="component" value="Unassembled WGS sequence"/>
</dbReference>
<evidence type="ECO:0000259" key="4">
    <source>
        <dbReference type="Pfam" id="PF00135"/>
    </source>
</evidence>
<evidence type="ECO:0000256" key="1">
    <source>
        <dbReference type="ARBA" id="ARBA00005964"/>
    </source>
</evidence>
<dbReference type="InterPro" id="IPR050309">
    <property type="entry name" value="Type-B_Carboxylest/Lipase"/>
</dbReference>
<keyword evidence="6" id="KW-1185">Reference proteome</keyword>
<comment type="similarity">
    <text evidence="1 3">Belongs to the type-B carboxylesterase/lipase family.</text>
</comment>
<comment type="caution">
    <text evidence="5">The sequence shown here is derived from an EMBL/GenBank/DDBJ whole genome shotgun (WGS) entry which is preliminary data.</text>
</comment>
<feature type="signal peptide" evidence="3">
    <location>
        <begin position="1"/>
        <end position="17"/>
    </location>
</feature>
<protein>
    <recommendedName>
        <fullName evidence="3">Carboxylic ester hydrolase</fullName>
        <ecNumber evidence="3">3.1.1.-</ecNumber>
    </recommendedName>
</protein>
<sequence>MLSITASLALVVATTLASPFKTRVSSIHNGTASVDLGYEIHTASTNTSGDYYIFNNIPYAQQPIDGLRFRAVGLPTGNSSTVNNGSTNVICIQAYPDWTVELVAKAYNVSSRIVEEIMYAEAGQTEACLALDVYVPANIFNRNSSSPAPVLLWIHGGGFTYGSKSSSGDPAGIIARSTMNEGEGVIFVSINYRLGLYGWLGGADVTPNLGLHDQRVAFEWVQEYIGLFGGDPDRVTVIGESAGAASILHHITSYGGEGSLPFAQGIIQSPAFQLNLDLTDAYEKTLAQASNLTSQSITNATELAALDAEILRAVNFEVVLGASQGLFVYGPAPDGTYVPALPQVLLAQGKLHTDVNVTAGHNSLEAAPFVPSTISSETDLIAALEVNFPEVSNSTLTYILDVLYPASRYESEFLRGVQIVSDADFSCSTRFLAQALDNQTHNYIFAYPPGYHAQDTSYTFFNGDVTTSDDGLPVNEELAHALQDYIVGFAISGNPNGSPAGTAHEFPVYGSNATVVKFAYSGLLTTTDDMATDPCAWWQEALIDGLV</sequence>
<evidence type="ECO:0000313" key="6">
    <source>
        <dbReference type="Proteomes" id="UP000285146"/>
    </source>
</evidence>
<proteinExistence type="inferred from homology"/>
<dbReference type="GO" id="GO:0016787">
    <property type="term" value="F:hydrolase activity"/>
    <property type="evidence" value="ECO:0007669"/>
    <property type="project" value="UniProtKB-KW"/>
</dbReference>
<dbReference type="EMBL" id="LKEB01000090">
    <property type="protein sequence ID" value="ROV91574.1"/>
    <property type="molecule type" value="Genomic_DNA"/>
</dbReference>
<evidence type="ECO:0000256" key="3">
    <source>
        <dbReference type="RuleBase" id="RU361235"/>
    </source>
</evidence>
<dbReference type="AlphaFoldDB" id="A0A423VKP8"/>
<dbReference type="Gene3D" id="3.40.50.1820">
    <property type="entry name" value="alpha/beta hydrolase"/>
    <property type="match status" value="1"/>
</dbReference>
<dbReference type="PROSITE" id="PS00122">
    <property type="entry name" value="CARBOXYLESTERASE_B_1"/>
    <property type="match status" value="1"/>
</dbReference>
<keyword evidence="2 3" id="KW-0378">Hydrolase</keyword>